<gene>
    <name evidence="1" type="ordered locus">Halxa_1315</name>
</gene>
<sequence>MVESTGLVSEQALARTYDGGAYPEAYEVVEQYRRAIEYARKHDVGSSATASALDLPRSRLRTWIDDSGAPDVVRGIETARDYGWLNCSYDDPEFAGLNVLVANVFSGGSIAEQYYRPSFSLNRRSEDSHVIDALELTSVDYQVVADRDSRADEIRPTDDGTVLGRVLATLGAPIGPKADQHLELPNYLEAAPADVRETFVYAYLENRAIEHDEKETLHIQEERNRDYLSALADLIDDVADGGVALRDRHIVISADAARRLGTAR</sequence>
<dbReference type="GeneID" id="10796285"/>
<dbReference type="OrthoDB" id="200049at2157"/>
<dbReference type="EMBL" id="CP002839">
    <property type="protein sequence ID" value="AEH35948.1"/>
    <property type="molecule type" value="Genomic_DNA"/>
</dbReference>
<dbReference type="KEGG" id="hxa:Halxa_1315"/>
<keyword evidence="2" id="KW-1185">Reference proteome</keyword>
<protein>
    <submittedName>
        <fullName evidence="1">Uncharacterized protein</fullName>
    </submittedName>
</protein>
<dbReference type="eggNOG" id="arCOG06427">
    <property type="taxonomic scope" value="Archaea"/>
</dbReference>
<dbReference type="Proteomes" id="UP000006794">
    <property type="component" value="Chromosome"/>
</dbReference>
<dbReference type="RefSeq" id="WP_013878845.1">
    <property type="nucleotide sequence ID" value="NC_015666.1"/>
</dbReference>
<name>F8DBX2_HALXS</name>
<proteinExistence type="predicted"/>
<organism evidence="1 2">
    <name type="scientific">Halopiger xanaduensis (strain DSM 18323 / JCM 14033 / SH-6)</name>
    <dbReference type="NCBI Taxonomy" id="797210"/>
    <lineage>
        <taxon>Archaea</taxon>
        <taxon>Methanobacteriati</taxon>
        <taxon>Methanobacteriota</taxon>
        <taxon>Stenosarchaea group</taxon>
        <taxon>Halobacteria</taxon>
        <taxon>Halobacteriales</taxon>
        <taxon>Natrialbaceae</taxon>
        <taxon>Halopiger</taxon>
    </lineage>
</organism>
<evidence type="ECO:0000313" key="1">
    <source>
        <dbReference type="EMBL" id="AEH35948.1"/>
    </source>
</evidence>
<accession>F8DBX2</accession>
<reference evidence="1 2" key="1">
    <citation type="journal article" date="2012" name="Stand. Genomic Sci.">
        <title>Complete genome sequence of Halopiger xanaduensis type strain (SH-6(T)).</title>
        <authorList>
            <person name="Anderson I."/>
            <person name="Tindall B.J."/>
            <person name="Rohde M."/>
            <person name="Lucas S."/>
            <person name="Han J."/>
            <person name="Lapidus A."/>
            <person name="Cheng J.F."/>
            <person name="Goodwin L."/>
            <person name="Pitluck S."/>
            <person name="Peters L."/>
            <person name="Pati A."/>
            <person name="Mikhailova N."/>
            <person name="Pagani I."/>
            <person name="Teshima H."/>
            <person name="Han C."/>
            <person name="Tapia R."/>
            <person name="Land M."/>
            <person name="Woyke T."/>
            <person name="Klenk H.P."/>
            <person name="Kyrpides N."/>
            <person name="Ivanova N."/>
        </authorList>
    </citation>
    <scope>NUCLEOTIDE SEQUENCE [LARGE SCALE GENOMIC DNA]</scope>
    <source>
        <strain evidence="2">DSM 18323 / JCM 14033 / SH-6</strain>
    </source>
</reference>
<dbReference type="HOGENOM" id="CLU_1067957_0_0_2"/>
<dbReference type="AlphaFoldDB" id="F8DBX2"/>
<evidence type="ECO:0000313" key="2">
    <source>
        <dbReference type="Proteomes" id="UP000006794"/>
    </source>
</evidence>